<evidence type="ECO:0000313" key="1">
    <source>
        <dbReference type="EMBL" id="TWB46592.1"/>
    </source>
</evidence>
<gene>
    <name evidence="1" type="ORF">FBZ92_14611</name>
</gene>
<protein>
    <submittedName>
        <fullName evidence="1">Uncharacterized protein</fullName>
    </submittedName>
</protein>
<dbReference type="AlphaFoldDB" id="A0A560HJF4"/>
<accession>A0A560HJF4</accession>
<dbReference type="EMBL" id="VITT01000046">
    <property type="protein sequence ID" value="TWB46592.1"/>
    <property type="molecule type" value="Genomic_DNA"/>
</dbReference>
<dbReference type="Proteomes" id="UP000318050">
    <property type="component" value="Unassembled WGS sequence"/>
</dbReference>
<name>A0A560HJF4_9PROT</name>
<sequence length="146" mass="16097">MFLNVAEFPIVRLSYDQGAAQTEDEAFAAFERLLDRETPFVIIGQGAAADDANHEDDPAQRKKMALWSKKNRQRLRAFVKAMIYVEPSATKRLAMKAFQAVSEKFWGYPMLVAASDAEALDKARELLHGPSDKAAAGASGVQDYGT</sequence>
<evidence type="ECO:0000313" key="2">
    <source>
        <dbReference type="Proteomes" id="UP000318050"/>
    </source>
</evidence>
<comment type="caution">
    <text evidence="1">The sequence shown here is derived from an EMBL/GenBank/DDBJ whole genome shotgun (WGS) entry which is preliminary data.</text>
</comment>
<dbReference type="OrthoDB" id="8905727at2"/>
<organism evidence="1 2">
    <name type="scientific">Nitrospirillum amazonense</name>
    <dbReference type="NCBI Taxonomy" id="28077"/>
    <lineage>
        <taxon>Bacteria</taxon>
        <taxon>Pseudomonadati</taxon>
        <taxon>Pseudomonadota</taxon>
        <taxon>Alphaproteobacteria</taxon>
        <taxon>Rhodospirillales</taxon>
        <taxon>Azospirillaceae</taxon>
        <taxon>Nitrospirillum</taxon>
    </lineage>
</organism>
<proteinExistence type="predicted"/>
<reference evidence="1 2" key="1">
    <citation type="submission" date="2019-06" db="EMBL/GenBank/DDBJ databases">
        <title>Genomic Encyclopedia of Type Strains, Phase IV (KMG-V): Genome sequencing to study the core and pangenomes of soil and plant-associated prokaryotes.</title>
        <authorList>
            <person name="Whitman W."/>
        </authorList>
    </citation>
    <scope>NUCLEOTIDE SEQUENCE [LARGE SCALE GENOMIC DNA]</scope>
    <source>
        <strain evidence="1 2">BR 11140</strain>
    </source>
</reference>